<sequence length="138" mass="16263">MNKPIKEIYALNQNIQTEESEYPLDQWYNRLIDKTIDEIELEDVSRMLAQNVFMDLGIKKALEILKGDPLAGEMYDGHLLKILYSIELNQFEELSQLASLLQDINRNLSNIEWADEEDQEEYTELLTNFMKKLELYQG</sequence>
<organism evidence="1 2">
    <name type="scientific">Paenibacillus taichungensis</name>
    <dbReference type="NCBI Taxonomy" id="484184"/>
    <lineage>
        <taxon>Bacteria</taxon>
        <taxon>Bacillati</taxon>
        <taxon>Bacillota</taxon>
        <taxon>Bacilli</taxon>
        <taxon>Bacillales</taxon>
        <taxon>Paenibacillaceae</taxon>
        <taxon>Paenibacillus</taxon>
    </lineage>
</organism>
<dbReference type="Pfam" id="PF18616">
    <property type="entry name" value="CdiI_3"/>
    <property type="match status" value="1"/>
</dbReference>
<protein>
    <submittedName>
        <fullName evidence="1">Uncharacterized protein</fullName>
    </submittedName>
</protein>
<dbReference type="GeneID" id="97131789"/>
<dbReference type="Proteomes" id="UP000577724">
    <property type="component" value="Unassembled WGS sequence"/>
</dbReference>
<evidence type="ECO:0000313" key="2">
    <source>
        <dbReference type="Proteomes" id="UP000577724"/>
    </source>
</evidence>
<dbReference type="EMBL" id="JABMCC010000108">
    <property type="protein sequence ID" value="NUU55153.1"/>
    <property type="molecule type" value="Genomic_DNA"/>
</dbReference>
<reference evidence="1 2" key="1">
    <citation type="submission" date="2020-05" db="EMBL/GenBank/DDBJ databases">
        <title>Genome Sequencing of Type Strains.</title>
        <authorList>
            <person name="Lemaire J.F."/>
            <person name="Inderbitzin P."/>
            <person name="Gregorio O.A."/>
            <person name="Collins S.B."/>
            <person name="Wespe N."/>
            <person name="Knight-Connoni V."/>
        </authorList>
    </citation>
    <scope>NUCLEOTIDE SEQUENCE [LARGE SCALE GENOMIC DNA]</scope>
    <source>
        <strain evidence="1 2">DSM 19942</strain>
    </source>
</reference>
<keyword evidence="2" id="KW-1185">Reference proteome</keyword>
<name>A0ABX2MM86_9BACL</name>
<accession>A0ABX2MM86</accession>
<evidence type="ECO:0000313" key="1">
    <source>
        <dbReference type="EMBL" id="NUU55153.1"/>
    </source>
</evidence>
<dbReference type="RefSeq" id="WP_175382002.1">
    <property type="nucleotide sequence ID" value="NZ_CBCRYD010000001.1"/>
</dbReference>
<dbReference type="InterPro" id="IPR040547">
    <property type="entry name" value="CdiI"/>
</dbReference>
<gene>
    <name evidence="1" type="ORF">HP548_13795</name>
</gene>
<comment type="caution">
    <text evidence="1">The sequence shown here is derived from an EMBL/GenBank/DDBJ whole genome shotgun (WGS) entry which is preliminary data.</text>
</comment>
<proteinExistence type="predicted"/>
<dbReference type="CDD" id="cd20691">
    <property type="entry name" value="CdiI_EC536-like"/>
    <property type="match status" value="1"/>
</dbReference>